<accession>A0A382M748</accession>
<evidence type="ECO:0000313" key="1">
    <source>
        <dbReference type="EMBL" id="SVC43517.1"/>
    </source>
</evidence>
<protein>
    <submittedName>
        <fullName evidence="1">Uncharacterized protein</fullName>
    </submittedName>
</protein>
<feature type="non-terminal residue" evidence="1">
    <location>
        <position position="1"/>
    </location>
</feature>
<proteinExistence type="predicted"/>
<reference evidence="1" key="1">
    <citation type="submission" date="2018-05" db="EMBL/GenBank/DDBJ databases">
        <authorList>
            <person name="Lanie J.A."/>
            <person name="Ng W.-L."/>
            <person name="Kazmierczak K.M."/>
            <person name="Andrzejewski T.M."/>
            <person name="Davidsen T.M."/>
            <person name="Wayne K.J."/>
            <person name="Tettelin H."/>
            <person name="Glass J.I."/>
            <person name="Rusch D."/>
            <person name="Podicherti R."/>
            <person name="Tsui H.-C.T."/>
            <person name="Winkler M.E."/>
        </authorList>
    </citation>
    <scope>NUCLEOTIDE SEQUENCE</scope>
</reference>
<sequence>AYKALLARGGTLYLQTDNPGCCNSRSQNIVDFIQDELGGGTVDYHASTYSSNSITQHNSAEDWLDGFSGTVTFSAGGILTSIGNGTWFAKDGSGNIVGAVWYADDLSSSYSGKVIVITDINYNSHSSYYTNNNKNWMNAMRTMLASTYNNTQSAITSTQTTKVTTTRSAGTSQDNNKIFIVQSGSGIELAITQDGDDNLVIGPDLSAAGAITGDDIELTITQTNDNNVIGIDIDGNSNDVDITQNLNQSAIIDITGASNTLNLNQTHLSNTGEHHADIKIIGNSNVMDIDQTESGDKILFLDVDGSNNVTVDQKGTGDMFLDITLTDSHTIDVTQDGSGDHSGTLNLSGNNTSITLTQDSSSDQNYYLQQNCTQSSCSATVTQN</sequence>
<name>A0A382M748_9ZZZZ</name>
<organism evidence="1">
    <name type="scientific">marine metagenome</name>
    <dbReference type="NCBI Taxonomy" id="408172"/>
    <lineage>
        <taxon>unclassified sequences</taxon>
        <taxon>metagenomes</taxon>
        <taxon>ecological metagenomes</taxon>
    </lineage>
</organism>
<gene>
    <name evidence="1" type="ORF">METZ01_LOCUS296371</name>
</gene>
<dbReference type="AlphaFoldDB" id="A0A382M748"/>
<dbReference type="EMBL" id="UINC01091052">
    <property type="protein sequence ID" value="SVC43517.1"/>
    <property type="molecule type" value="Genomic_DNA"/>
</dbReference>